<dbReference type="SUPFAM" id="SSF140453">
    <property type="entry name" value="EsxAB dimer-like"/>
    <property type="match status" value="1"/>
</dbReference>
<keyword evidence="2" id="KW-0175">Coiled coil</keyword>
<accession>A0ABD6RJV7</accession>
<dbReference type="InterPro" id="IPR036689">
    <property type="entry name" value="ESAT-6-like_sf"/>
</dbReference>
<dbReference type="Proteomes" id="UP000193111">
    <property type="component" value="Unassembled WGS sequence"/>
</dbReference>
<sequence length="96" mass="10587">MAAISLSPEQLTSQASVYSNARDQIETAIQAVNSANEEMKEHWQGSAFNSYLEQYEQLRANVVKFQDLLTEINQQLVSYANTVAERDAADAGGFGL</sequence>
<feature type="coiled-coil region" evidence="2">
    <location>
        <begin position="18"/>
        <end position="75"/>
    </location>
</feature>
<dbReference type="Pfam" id="PF06013">
    <property type="entry name" value="WXG100"/>
    <property type="match status" value="1"/>
</dbReference>
<dbReference type="AlphaFoldDB" id="A0ABD6RJV7"/>
<gene>
    <name evidence="3" type="ORF">B7711_02385</name>
</gene>
<comment type="similarity">
    <text evidence="1">Belongs to the WXG100 family.</text>
</comment>
<dbReference type="InterPro" id="IPR010310">
    <property type="entry name" value="T7SS_ESAT-6-like"/>
</dbReference>
<evidence type="ECO:0000313" key="3">
    <source>
        <dbReference type="EMBL" id="ORO74251.1"/>
    </source>
</evidence>
<comment type="caution">
    <text evidence="3">The sequence shown here is derived from an EMBL/GenBank/DDBJ whole genome shotgun (WGS) entry which is preliminary data.</text>
</comment>
<dbReference type="Gene3D" id="1.10.287.1060">
    <property type="entry name" value="ESAT-6-like"/>
    <property type="match status" value="1"/>
</dbReference>
<dbReference type="NCBIfam" id="TIGR03930">
    <property type="entry name" value="WXG100_ESAT6"/>
    <property type="match status" value="1"/>
</dbReference>
<dbReference type="EMBL" id="NCUU01000041">
    <property type="protein sequence ID" value="ORO74251.1"/>
    <property type="molecule type" value="Genomic_DNA"/>
</dbReference>
<protein>
    <recommendedName>
        <fullName evidence="1">ESAT-6-like protein</fullName>
    </recommendedName>
</protein>
<evidence type="ECO:0000256" key="1">
    <source>
        <dbReference type="RuleBase" id="RU362001"/>
    </source>
</evidence>
<proteinExistence type="inferred from homology"/>
<evidence type="ECO:0000313" key="4">
    <source>
        <dbReference type="Proteomes" id="UP000193111"/>
    </source>
</evidence>
<reference evidence="3 4" key="1">
    <citation type="journal article" date="2016" name="Eur. J. Clin. Microbiol. Infect. Dis.">
        <title>Whole genome sequencing as a tool for phylogenetic analysis of clinical strains of Mitis group streptococci.</title>
        <authorList>
            <person name="Rasmussen L.H."/>
            <person name="Dargis R."/>
            <person name="Hojholt K."/>
            <person name="Christensen J.J."/>
            <person name="Skovgaard O."/>
            <person name="Justesen U.S."/>
            <person name="Rosenvinge F.S."/>
            <person name="Moser C."/>
            <person name="Lukjancenko O."/>
            <person name="Rasmussen S."/>
            <person name="Nielsen X.C."/>
        </authorList>
    </citation>
    <scope>NUCLEOTIDE SEQUENCE [LARGE SCALE GENOMIC DNA]</scope>
    <source>
        <strain evidence="3 4">RH_5486_10</strain>
    </source>
</reference>
<name>A0ABD6RJV7_STROR</name>
<dbReference type="RefSeq" id="WP_084917438.1">
    <property type="nucleotide sequence ID" value="NZ_JABTEW010000002.1"/>
</dbReference>
<organism evidence="3 4">
    <name type="scientific">Streptococcus oralis subsp. oralis</name>
    <dbReference type="NCBI Taxonomy" id="1891914"/>
    <lineage>
        <taxon>Bacteria</taxon>
        <taxon>Bacillati</taxon>
        <taxon>Bacillota</taxon>
        <taxon>Bacilli</taxon>
        <taxon>Lactobacillales</taxon>
        <taxon>Streptococcaceae</taxon>
        <taxon>Streptococcus</taxon>
    </lineage>
</organism>
<evidence type="ECO:0000256" key="2">
    <source>
        <dbReference type="SAM" id="Coils"/>
    </source>
</evidence>